<dbReference type="PIRSF" id="PIRSF000137">
    <property type="entry name" value="Alcohol_oxidase"/>
    <property type="match status" value="1"/>
</dbReference>
<keyword evidence="8" id="KW-0560">Oxidoreductase</keyword>
<comment type="similarity">
    <text evidence="2">Belongs to the GMC oxidoreductase family.</text>
</comment>
<evidence type="ECO:0000256" key="5">
    <source>
        <dbReference type="SAM" id="MobiDB-lite"/>
    </source>
</evidence>
<dbReference type="GO" id="GO:0019285">
    <property type="term" value="P:glycine betaine biosynthetic process from choline"/>
    <property type="evidence" value="ECO:0007669"/>
    <property type="project" value="TreeGrafter"/>
</dbReference>
<gene>
    <name evidence="8" type="ORF">MGWOODY_Clf1657</name>
</gene>
<reference evidence="8" key="1">
    <citation type="submission" date="2015-10" db="EMBL/GenBank/DDBJ databases">
        <authorList>
            <person name="Gilbert D.G."/>
        </authorList>
    </citation>
    <scope>NUCLEOTIDE SEQUENCE</scope>
</reference>
<keyword evidence="4" id="KW-0274">FAD</keyword>
<dbReference type="Gene3D" id="3.30.410.40">
    <property type="match status" value="1"/>
</dbReference>
<feature type="region of interest" description="Disordered" evidence="5">
    <location>
        <begin position="171"/>
        <end position="192"/>
    </location>
</feature>
<feature type="domain" description="Glucose-methanol-choline oxidoreductase C-terminal" evidence="7">
    <location>
        <begin position="371"/>
        <end position="504"/>
    </location>
</feature>
<dbReference type="Pfam" id="PF00732">
    <property type="entry name" value="GMC_oxred_N"/>
    <property type="match status" value="1"/>
</dbReference>
<sequence>MKYDYIVLGAGSAGSIVATRLSEDTEKNILLLEAGPDYPDFEQLPEEVKFGYATEIDIMVSDHNWQFIGKATEKSPEMLVPRGKVTGGSSAINGQVFLRGVPEDYDSWAEMGNTEWKFQDCLPYFRKIETDTDFSDDFHGTEGPIVMHRFARDTWHPATEAFYQACRSAGYSDSPDHNNPDSTGVGPTPLNNPNGIRMSTALGYLDQIRHRLNVTIRANCHVQRILFDGKRAVGVEVESGGEKFTVDGSEIILSSGAIGSPHTLMLSGVGPAAQLQQFGIPVVHDAPGVGQNMRDHPLVFVTWRTKPEVELDGNAPRMQATLRYTAGGSDLRNDMKVSMQSFATGRVNQGGDRMVPLGIRMSSGIQLAAGAGELRLQSADPSVQPFLDYRYLEEEFDRERLRETVRICVALGEDPAFKDIIAERIEPTDAELASDEALDEFLYREVSTSQHISCTCKMGPASDPMAVVDQYGKVHGMEGLRVVDASIMPDCIRANTNVTTMMIGERVADWIRQGK</sequence>
<feature type="domain" description="Glucose-methanol-choline oxidoreductase N-terminal" evidence="6">
    <location>
        <begin position="3"/>
        <end position="297"/>
    </location>
</feature>
<dbReference type="SUPFAM" id="SSF54373">
    <property type="entry name" value="FAD-linked reductases, C-terminal domain"/>
    <property type="match status" value="1"/>
</dbReference>
<dbReference type="GO" id="GO:0008812">
    <property type="term" value="F:choline dehydrogenase activity"/>
    <property type="evidence" value="ECO:0007669"/>
    <property type="project" value="UniProtKB-EC"/>
</dbReference>
<dbReference type="InterPro" id="IPR036188">
    <property type="entry name" value="FAD/NAD-bd_sf"/>
</dbReference>
<proteinExistence type="inferred from homology"/>
<comment type="cofactor">
    <cofactor evidence="1">
        <name>FAD</name>
        <dbReference type="ChEBI" id="CHEBI:57692"/>
    </cofactor>
</comment>
<evidence type="ECO:0000256" key="4">
    <source>
        <dbReference type="ARBA" id="ARBA00022827"/>
    </source>
</evidence>
<dbReference type="InterPro" id="IPR012132">
    <property type="entry name" value="GMC_OxRdtase"/>
</dbReference>
<keyword evidence="3" id="KW-0285">Flavoprotein</keyword>
<dbReference type="GO" id="GO:0050660">
    <property type="term" value="F:flavin adenine dinucleotide binding"/>
    <property type="evidence" value="ECO:0007669"/>
    <property type="project" value="InterPro"/>
</dbReference>
<evidence type="ECO:0000256" key="1">
    <source>
        <dbReference type="ARBA" id="ARBA00001974"/>
    </source>
</evidence>
<dbReference type="PANTHER" id="PTHR11552">
    <property type="entry name" value="GLUCOSE-METHANOL-CHOLINE GMC OXIDOREDUCTASE"/>
    <property type="match status" value="1"/>
</dbReference>
<dbReference type="InterPro" id="IPR007867">
    <property type="entry name" value="GMC_OxRtase_C"/>
</dbReference>
<dbReference type="NCBIfam" id="TIGR03970">
    <property type="entry name" value="Rv0697"/>
    <property type="match status" value="1"/>
</dbReference>
<dbReference type="InterPro" id="IPR000172">
    <property type="entry name" value="GMC_OxRdtase_N"/>
</dbReference>
<dbReference type="InterPro" id="IPR023978">
    <property type="entry name" value="GMC_oxidoreductase_bact"/>
</dbReference>
<evidence type="ECO:0000313" key="8">
    <source>
        <dbReference type="EMBL" id="CUV02409.1"/>
    </source>
</evidence>
<name>A0A160V8X8_9ZZZZ</name>
<organism evidence="8">
    <name type="scientific">hydrothermal vent metagenome</name>
    <dbReference type="NCBI Taxonomy" id="652676"/>
    <lineage>
        <taxon>unclassified sequences</taxon>
        <taxon>metagenomes</taxon>
        <taxon>ecological metagenomes</taxon>
    </lineage>
</organism>
<dbReference type="EMBL" id="FAXA01000253">
    <property type="protein sequence ID" value="CUV02409.1"/>
    <property type="molecule type" value="Genomic_DNA"/>
</dbReference>
<evidence type="ECO:0000256" key="2">
    <source>
        <dbReference type="ARBA" id="ARBA00010790"/>
    </source>
</evidence>
<dbReference type="Pfam" id="PF05199">
    <property type="entry name" value="GMC_oxred_C"/>
    <property type="match status" value="1"/>
</dbReference>
<dbReference type="GO" id="GO:0016020">
    <property type="term" value="C:membrane"/>
    <property type="evidence" value="ECO:0007669"/>
    <property type="project" value="TreeGrafter"/>
</dbReference>
<dbReference type="PANTHER" id="PTHR11552:SF147">
    <property type="entry name" value="CHOLINE DEHYDROGENASE, MITOCHONDRIAL"/>
    <property type="match status" value="1"/>
</dbReference>
<evidence type="ECO:0000259" key="7">
    <source>
        <dbReference type="Pfam" id="PF05199"/>
    </source>
</evidence>
<dbReference type="EC" id="1.1.99.1" evidence="8"/>
<evidence type="ECO:0000256" key="3">
    <source>
        <dbReference type="ARBA" id="ARBA00022630"/>
    </source>
</evidence>
<accession>A0A160V8X8</accession>
<dbReference type="SUPFAM" id="SSF51905">
    <property type="entry name" value="FAD/NAD(P)-binding domain"/>
    <property type="match status" value="1"/>
</dbReference>
<evidence type="ECO:0000259" key="6">
    <source>
        <dbReference type="Pfam" id="PF00732"/>
    </source>
</evidence>
<dbReference type="Gene3D" id="3.50.50.60">
    <property type="entry name" value="FAD/NAD(P)-binding domain"/>
    <property type="match status" value="1"/>
</dbReference>
<dbReference type="AlphaFoldDB" id="A0A160V8X8"/>
<protein>
    <submittedName>
        <fullName evidence="8">Choline dehydrogenase</fullName>
        <ecNumber evidence="8">1.1.99.1</ecNumber>
    </submittedName>
</protein>